<feature type="compositionally biased region" description="Basic residues" evidence="8">
    <location>
        <begin position="483"/>
        <end position="501"/>
    </location>
</feature>
<comment type="similarity">
    <text evidence="2">Belongs to the ORC5 family.</text>
</comment>
<accession>A0AA35W3K0</accession>
<dbReference type="GO" id="GO:0005524">
    <property type="term" value="F:ATP binding"/>
    <property type="evidence" value="ECO:0007669"/>
    <property type="project" value="UniProtKB-KW"/>
</dbReference>
<dbReference type="PANTHER" id="PTHR12705:SF0">
    <property type="entry name" value="ORIGIN RECOGNITION COMPLEX SUBUNIT 5"/>
    <property type="match status" value="1"/>
</dbReference>
<reference evidence="12" key="1">
    <citation type="submission" date="2023-03" db="EMBL/GenBank/DDBJ databases">
        <authorList>
            <person name="Steffen K."/>
            <person name="Cardenas P."/>
        </authorList>
    </citation>
    <scope>NUCLEOTIDE SEQUENCE</scope>
</reference>
<feature type="domain" description="ORC5 lid" evidence="11">
    <location>
        <begin position="354"/>
        <end position="403"/>
    </location>
</feature>
<dbReference type="InterPro" id="IPR027417">
    <property type="entry name" value="P-loop_NTPase"/>
</dbReference>
<keyword evidence="6" id="KW-0539">Nucleus</keyword>
<evidence type="ECO:0000256" key="3">
    <source>
        <dbReference type="ARBA" id="ARBA00022705"/>
    </source>
</evidence>
<evidence type="ECO:0000259" key="10">
    <source>
        <dbReference type="Pfam" id="PF14630"/>
    </source>
</evidence>
<dbReference type="GO" id="GO:0005664">
    <property type="term" value="C:nuclear origin of replication recognition complex"/>
    <property type="evidence" value="ECO:0007669"/>
    <property type="project" value="TreeGrafter"/>
</dbReference>
<organism evidence="12 13">
    <name type="scientific">Geodia barretti</name>
    <name type="common">Barrett's horny sponge</name>
    <dbReference type="NCBI Taxonomy" id="519541"/>
    <lineage>
        <taxon>Eukaryota</taxon>
        <taxon>Metazoa</taxon>
        <taxon>Porifera</taxon>
        <taxon>Demospongiae</taxon>
        <taxon>Heteroscleromorpha</taxon>
        <taxon>Tetractinellida</taxon>
        <taxon>Astrophorina</taxon>
        <taxon>Geodiidae</taxon>
        <taxon>Geodia</taxon>
    </lineage>
</organism>
<keyword evidence="4" id="KW-0547">Nucleotide-binding</keyword>
<dbReference type="SUPFAM" id="SSF52540">
    <property type="entry name" value="P-loop containing nucleoside triphosphate hydrolases"/>
    <property type="match status" value="1"/>
</dbReference>
<name>A0AA35W3K0_GEOBA</name>
<evidence type="ECO:0000256" key="1">
    <source>
        <dbReference type="ARBA" id="ARBA00004123"/>
    </source>
</evidence>
<evidence type="ECO:0000259" key="9">
    <source>
        <dbReference type="Pfam" id="PF13191"/>
    </source>
</evidence>
<evidence type="ECO:0000256" key="5">
    <source>
        <dbReference type="ARBA" id="ARBA00022840"/>
    </source>
</evidence>
<feature type="region of interest" description="Disordered" evidence="8">
    <location>
        <begin position="1"/>
        <end position="26"/>
    </location>
</feature>
<dbReference type="GO" id="GO:0003688">
    <property type="term" value="F:DNA replication origin binding"/>
    <property type="evidence" value="ECO:0007669"/>
    <property type="project" value="TreeGrafter"/>
</dbReference>
<dbReference type="Proteomes" id="UP001174909">
    <property type="component" value="Unassembled WGS sequence"/>
</dbReference>
<comment type="subcellular location">
    <subcellularLocation>
        <location evidence="1">Nucleus</location>
    </subcellularLocation>
</comment>
<evidence type="ECO:0000256" key="6">
    <source>
        <dbReference type="ARBA" id="ARBA00023242"/>
    </source>
</evidence>
<evidence type="ECO:0000256" key="7">
    <source>
        <dbReference type="ARBA" id="ARBA00069657"/>
    </source>
</evidence>
<dbReference type="AlphaFoldDB" id="A0AA35W3K0"/>
<protein>
    <recommendedName>
        <fullName evidence="7">Origin recognition complex subunit 5</fullName>
    </recommendedName>
</protein>
<evidence type="ECO:0000256" key="2">
    <source>
        <dbReference type="ARBA" id="ARBA00006269"/>
    </source>
</evidence>
<sequence length="590" mass="67106">MSSTASMRRSQRHRAKSFKSELEDGVQATYKAIKLKSLEKDGRCASNRIYGEDYEDDGEKAVDEVEEELTETDSASEEQHPKRTTKKSARNRVEQVSDGDTGDAGRQEEEEEEGEDGVGEDGVHGRWRHYHSLCSRLPGRERQIQLLLSLLGEPRQLTCPALYVYGNTSTGKTLVLKTILSSLQVPHAFVNCIECYSPKLLYGTILAHLMGDTSGYVRCDSMPSFIRSLQSFADERTAETMYIVLDKAERLREMNATLLPSLLRLSELTHRQVCTILVSELVWEKLAMSAGGLRPYPLHFPQYTRESDCIVLYNSESFCSSAANENFTETCNMEGEVLAIMSLDCPEGEPLSFYRTFVNHVWNVFQYVCRDLGELRYLSSLLYPKYCEPVESGETSRQETRKLWRHIEPYFRGVMSKIHLREISSAQWVKAQVQMDSGETSTSLAQGVPQSKAVLELPYFSKYLLIASYLASYNPSKTDKKFFSKQKQARTRKSKKPRKEKPNHQLLGPKPFPLDRLMAIFYSILEEAVAPSADIYSQISSLVTLQLVSQLHTKDLLDGPKYKCLMTLDAVRQVARTVGFDLVQYLYDFN</sequence>
<evidence type="ECO:0000256" key="4">
    <source>
        <dbReference type="ARBA" id="ARBA00022741"/>
    </source>
</evidence>
<feature type="domain" description="Orc1-like AAA ATPase" evidence="9">
    <location>
        <begin position="136"/>
        <end position="274"/>
    </location>
</feature>
<evidence type="ECO:0000256" key="8">
    <source>
        <dbReference type="SAM" id="MobiDB-lite"/>
    </source>
</evidence>
<feature type="region of interest" description="Disordered" evidence="8">
    <location>
        <begin position="481"/>
        <end position="507"/>
    </location>
</feature>
<dbReference type="InterPro" id="IPR041664">
    <property type="entry name" value="AAA_16"/>
</dbReference>
<dbReference type="Pfam" id="PF14630">
    <property type="entry name" value="ORC5_C"/>
    <property type="match status" value="1"/>
</dbReference>
<evidence type="ECO:0000259" key="11">
    <source>
        <dbReference type="Pfam" id="PF21639"/>
    </source>
</evidence>
<feature type="compositionally biased region" description="Acidic residues" evidence="8">
    <location>
        <begin position="108"/>
        <end position="119"/>
    </location>
</feature>
<keyword evidence="5" id="KW-0067">ATP-binding</keyword>
<dbReference type="InterPro" id="IPR048866">
    <property type="entry name" value="ORC5_lid"/>
</dbReference>
<proteinExistence type="inferred from homology"/>
<dbReference type="FunFam" id="3.40.50.300:FF:000673">
    <property type="entry name" value="Origin recognition complex subunit 5"/>
    <property type="match status" value="1"/>
</dbReference>
<dbReference type="Pfam" id="PF21639">
    <property type="entry name" value="ORC5_lid"/>
    <property type="match status" value="1"/>
</dbReference>
<dbReference type="PANTHER" id="PTHR12705">
    <property type="entry name" value="ORIGIN RECOGNITION COMPLEX SUBUNIT 5"/>
    <property type="match status" value="1"/>
</dbReference>
<dbReference type="InterPro" id="IPR047088">
    <property type="entry name" value="ORC5_C"/>
</dbReference>
<feature type="compositionally biased region" description="Acidic residues" evidence="8">
    <location>
        <begin position="52"/>
        <end position="76"/>
    </location>
</feature>
<evidence type="ECO:0000313" key="13">
    <source>
        <dbReference type="Proteomes" id="UP001174909"/>
    </source>
</evidence>
<feature type="domain" description="Origin recognition complex subunit 5 C-terminal" evidence="10">
    <location>
        <begin position="457"/>
        <end position="586"/>
    </location>
</feature>
<dbReference type="GO" id="GO:0006270">
    <property type="term" value="P:DNA replication initiation"/>
    <property type="evidence" value="ECO:0007669"/>
    <property type="project" value="TreeGrafter"/>
</dbReference>
<dbReference type="InterPro" id="IPR020796">
    <property type="entry name" value="ORC5"/>
</dbReference>
<dbReference type="EMBL" id="CASHTH010000671">
    <property type="protein sequence ID" value="CAI8006249.1"/>
    <property type="molecule type" value="Genomic_DNA"/>
</dbReference>
<feature type="region of interest" description="Disordered" evidence="8">
    <location>
        <begin position="45"/>
        <end position="123"/>
    </location>
</feature>
<evidence type="ECO:0000313" key="12">
    <source>
        <dbReference type="EMBL" id="CAI8006249.1"/>
    </source>
</evidence>
<keyword evidence="3" id="KW-0235">DNA replication</keyword>
<keyword evidence="13" id="KW-1185">Reference proteome</keyword>
<dbReference type="Gene3D" id="3.40.50.300">
    <property type="entry name" value="P-loop containing nucleotide triphosphate hydrolases"/>
    <property type="match status" value="1"/>
</dbReference>
<dbReference type="Pfam" id="PF13191">
    <property type="entry name" value="AAA_16"/>
    <property type="match status" value="1"/>
</dbReference>
<comment type="caution">
    <text evidence="12">The sequence shown here is derived from an EMBL/GenBank/DDBJ whole genome shotgun (WGS) entry which is preliminary data.</text>
</comment>
<gene>
    <name evidence="12" type="ORF">GBAR_LOCUS4616</name>
</gene>